<dbReference type="AlphaFoldDB" id="A0A6N9HIQ6"/>
<evidence type="ECO:0000313" key="3">
    <source>
        <dbReference type="Proteomes" id="UP000448575"/>
    </source>
</evidence>
<feature type="chain" id="PRO_5027089701" description="DUF5329 domain-containing protein" evidence="1">
    <location>
        <begin position="27"/>
        <end position="127"/>
    </location>
</feature>
<dbReference type="InterPro" id="IPR035242">
    <property type="entry name" value="DUF5329"/>
</dbReference>
<accession>A0A6N9HIQ6</accession>
<sequence>MRLTPNGPALIAALALAAALAPAAGAAPLPAPARAEIDALLGRLQASGCEFNRNGTWYSGAEAKTHLQRKLEYLEKKDMVRNAEQFIALGATASSSSGKAYAVRCGASAPVASKAWLSAELQAIRQR</sequence>
<keyword evidence="3" id="KW-1185">Reference proteome</keyword>
<gene>
    <name evidence="2" type="ORF">GTP41_14305</name>
</gene>
<dbReference type="EMBL" id="WWCJ01000009">
    <property type="protein sequence ID" value="MYN03266.1"/>
    <property type="molecule type" value="Genomic_DNA"/>
</dbReference>
<keyword evidence="1" id="KW-0732">Signal</keyword>
<name>A0A6N9HIQ6_9BURK</name>
<evidence type="ECO:0008006" key="4">
    <source>
        <dbReference type="Google" id="ProtNLM"/>
    </source>
</evidence>
<evidence type="ECO:0000256" key="1">
    <source>
        <dbReference type="SAM" id="SignalP"/>
    </source>
</evidence>
<reference evidence="2 3" key="1">
    <citation type="submission" date="2019-12" db="EMBL/GenBank/DDBJ databases">
        <title>Novel species isolated from a subtropical stream in China.</title>
        <authorList>
            <person name="Lu H."/>
        </authorList>
    </citation>
    <scope>NUCLEOTIDE SEQUENCE [LARGE SCALE GENOMIC DNA]</scope>
    <source>
        <strain evidence="2 3">DS3</strain>
    </source>
</reference>
<proteinExistence type="predicted"/>
<dbReference type="Pfam" id="PF17263">
    <property type="entry name" value="DUF5329"/>
    <property type="match status" value="1"/>
</dbReference>
<evidence type="ECO:0000313" key="2">
    <source>
        <dbReference type="EMBL" id="MYN03266.1"/>
    </source>
</evidence>
<protein>
    <recommendedName>
        <fullName evidence="4">DUF5329 domain-containing protein</fullName>
    </recommendedName>
</protein>
<feature type="signal peptide" evidence="1">
    <location>
        <begin position="1"/>
        <end position="26"/>
    </location>
</feature>
<dbReference type="Proteomes" id="UP000448575">
    <property type="component" value="Unassembled WGS sequence"/>
</dbReference>
<organism evidence="2 3">
    <name type="scientific">Pseudoduganella guangdongensis</name>
    <dbReference type="NCBI Taxonomy" id="2692179"/>
    <lineage>
        <taxon>Bacteria</taxon>
        <taxon>Pseudomonadati</taxon>
        <taxon>Pseudomonadota</taxon>
        <taxon>Betaproteobacteria</taxon>
        <taxon>Burkholderiales</taxon>
        <taxon>Oxalobacteraceae</taxon>
        <taxon>Telluria group</taxon>
        <taxon>Pseudoduganella</taxon>
    </lineage>
</organism>
<comment type="caution">
    <text evidence="2">The sequence shown here is derived from an EMBL/GenBank/DDBJ whole genome shotgun (WGS) entry which is preliminary data.</text>
</comment>